<accession>A0A126V6T4</accession>
<name>A0A126V6T4_9RHOB</name>
<sequence length="138" mass="15959">MKGRNRILTTQGECGVKPTVTKDQMEDKQQLLDSQLDQLANELEARILDKLSRKRKLLPPQESVKTASEKARKPKGRPRSKYQVLLHLKVLGEDKDWFMETAQSYEVLNGKLFSHLRALHERHERTEEALIQASRELG</sequence>
<gene>
    <name evidence="2" type="ORF">RC74_21090</name>
</gene>
<protein>
    <submittedName>
        <fullName evidence="2">Uncharacterized protein</fullName>
    </submittedName>
</protein>
<evidence type="ECO:0000256" key="1">
    <source>
        <dbReference type="SAM" id="MobiDB-lite"/>
    </source>
</evidence>
<dbReference type="AlphaFoldDB" id="A0A126V6T4"/>
<keyword evidence="3" id="KW-1185">Reference proteome</keyword>
<dbReference type="STRING" id="1579316.RC74_21090"/>
<dbReference type="EMBL" id="CP014327">
    <property type="protein sequence ID" value="AML53419.1"/>
    <property type="molecule type" value="Genomic_DNA"/>
</dbReference>
<dbReference type="Proteomes" id="UP000070371">
    <property type="component" value="Chromosome"/>
</dbReference>
<evidence type="ECO:0000313" key="2">
    <source>
        <dbReference type="EMBL" id="AML53419.1"/>
    </source>
</evidence>
<reference evidence="2 3" key="1">
    <citation type="submission" date="2016-02" db="EMBL/GenBank/DDBJ databases">
        <title>Complete genome sequence of Halocynthiibacter arcticus PAMC 20958t from arctic marine sediment.</title>
        <authorList>
            <person name="Lee Y.M."/>
            <person name="Baek K."/>
            <person name="Lee H.K."/>
            <person name="Shin S.C."/>
        </authorList>
    </citation>
    <scope>NUCLEOTIDE SEQUENCE [LARGE SCALE GENOMIC DNA]</scope>
    <source>
        <strain evidence="2">PAMC 20958</strain>
    </source>
</reference>
<dbReference type="KEGG" id="hat:RC74_21090"/>
<feature type="region of interest" description="Disordered" evidence="1">
    <location>
        <begin position="58"/>
        <end position="80"/>
    </location>
</feature>
<organism evidence="2 3">
    <name type="scientific">Falsihalocynthiibacter arcticus</name>
    <dbReference type="NCBI Taxonomy" id="1579316"/>
    <lineage>
        <taxon>Bacteria</taxon>
        <taxon>Pseudomonadati</taxon>
        <taxon>Pseudomonadota</taxon>
        <taxon>Alphaproteobacteria</taxon>
        <taxon>Rhodobacterales</taxon>
        <taxon>Roseobacteraceae</taxon>
        <taxon>Falsihalocynthiibacter</taxon>
    </lineage>
</organism>
<evidence type="ECO:0000313" key="3">
    <source>
        <dbReference type="Proteomes" id="UP000070371"/>
    </source>
</evidence>
<proteinExistence type="predicted"/>